<proteinExistence type="predicted"/>
<evidence type="ECO:0000256" key="2">
    <source>
        <dbReference type="SAM" id="Phobius"/>
    </source>
</evidence>
<keyword evidence="2" id="KW-0812">Transmembrane</keyword>
<name>A0A562UBS2_9SPHI</name>
<keyword evidence="2" id="KW-1133">Transmembrane helix</keyword>
<protein>
    <recommendedName>
        <fullName evidence="5">DUF2304 domain-containing protein</fullName>
    </recommendedName>
</protein>
<feature type="coiled-coil region" evidence="1">
    <location>
        <begin position="88"/>
        <end position="115"/>
    </location>
</feature>
<evidence type="ECO:0000313" key="4">
    <source>
        <dbReference type="Proteomes" id="UP000317010"/>
    </source>
</evidence>
<feature type="transmembrane region" description="Helical" evidence="2">
    <location>
        <begin position="6"/>
        <end position="24"/>
    </location>
</feature>
<evidence type="ECO:0008006" key="5">
    <source>
        <dbReference type="Google" id="ProtNLM"/>
    </source>
</evidence>
<sequence length="120" mass="13816">MARIQLITIAINILFIAYISRLIIKGKLREEYAIVWCICTFVLILFSFWRGGLDVMSKLFGVFEPPNLVFTGFIFIILVYLLHLSVVSSKAQHSITRLTQELAILKEKMEKAEEEKHIGN</sequence>
<dbReference type="RefSeq" id="WP_144909788.1">
    <property type="nucleotide sequence ID" value="NZ_VLLI01000002.1"/>
</dbReference>
<comment type="caution">
    <text evidence="3">The sequence shown here is derived from an EMBL/GenBank/DDBJ whole genome shotgun (WGS) entry which is preliminary data.</text>
</comment>
<evidence type="ECO:0000256" key="1">
    <source>
        <dbReference type="SAM" id="Coils"/>
    </source>
</evidence>
<feature type="transmembrane region" description="Helical" evidence="2">
    <location>
        <begin position="69"/>
        <end position="87"/>
    </location>
</feature>
<keyword evidence="4" id="KW-1185">Reference proteome</keyword>
<accession>A0A562UBS2</accession>
<evidence type="ECO:0000313" key="3">
    <source>
        <dbReference type="EMBL" id="TWJ03234.1"/>
    </source>
</evidence>
<organism evidence="3 4">
    <name type="scientific">Mucilaginibacter frigoritolerans</name>
    <dbReference type="NCBI Taxonomy" id="652788"/>
    <lineage>
        <taxon>Bacteria</taxon>
        <taxon>Pseudomonadati</taxon>
        <taxon>Bacteroidota</taxon>
        <taxon>Sphingobacteriia</taxon>
        <taxon>Sphingobacteriales</taxon>
        <taxon>Sphingobacteriaceae</taxon>
        <taxon>Mucilaginibacter</taxon>
    </lineage>
</organism>
<gene>
    <name evidence="3" type="ORF">JN11_00771</name>
</gene>
<keyword evidence="1" id="KW-0175">Coiled coil</keyword>
<dbReference type="EMBL" id="VLLI01000002">
    <property type="protein sequence ID" value="TWJ03234.1"/>
    <property type="molecule type" value="Genomic_DNA"/>
</dbReference>
<reference evidence="3 4" key="1">
    <citation type="submission" date="2019-07" db="EMBL/GenBank/DDBJ databases">
        <title>Genomic Encyclopedia of Archaeal and Bacterial Type Strains, Phase II (KMG-II): from individual species to whole genera.</title>
        <authorList>
            <person name="Goeker M."/>
        </authorList>
    </citation>
    <scope>NUCLEOTIDE SEQUENCE [LARGE SCALE GENOMIC DNA]</scope>
    <source>
        <strain evidence="3 4">ATCC BAA-1854</strain>
    </source>
</reference>
<dbReference type="Proteomes" id="UP000317010">
    <property type="component" value="Unassembled WGS sequence"/>
</dbReference>
<dbReference type="AlphaFoldDB" id="A0A562UBS2"/>
<feature type="transmembrane region" description="Helical" evidence="2">
    <location>
        <begin position="31"/>
        <end position="49"/>
    </location>
</feature>
<dbReference type="InterPro" id="IPR019277">
    <property type="entry name" value="DUF2304"/>
</dbReference>
<dbReference type="Pfam" id="PF10066">
    <property type="entry name" value="DUF2304"/>
    <property type="match status" value="1"/>
</dbReference>
<dbReference type="OrthoDB" id="677868at2"/>
<keyword evidence="2" id="KW-0472">Membrane</keyword>